<protein>
    <submittedName>
        <fullName evidence="2">Gamma-glutamylcyclotransferase</fullName>
    </submittedName>
</protein>
<name>A0ABR7Z162_9PSED</name>
<reference evidence="2 3" key="1">
    <citation type="journal article" date="2020" name="Insects">
        <title>Bacteria Belonging to Pseudomonas typographi sp. nov. from the Bark Beetle Ips typographus Have Genomic Potential to Aid in the Host Ecology.</title>
        <authorList>
            <person name="Peral-Aranega E."/>
            <person name="Saati-Santamaria Z."/>
            <person name="Kolarik M."/>
            <person name="Rivas R."/>
            <person name="Garcia-Fraile P."/>
        </authorList>
    </citation>
    <scope>NUCLEOTIDE SEQUENCE [LARGE SCALE GENOMIC DNA]</scope>
    <source>
        <strain evidence="2 3">CA3A</strain>
    </source>
</reference>
<feature type="domain" description="Gamma-glutamylcyclotransferase AIG2-like" evidence="1">
    <location>
        <begin position="26"/>
        <end position="131"/>
    </location>
</feature>
<dbReference type="SUPFAM" id="SSF110857">
    <property type="entry name" value="Gamma-glutamyl cyclotransferase-like"/>
    <property type="match status" value="1"/>
</dbReference>
<dbReference type="EMBL" id="JAAOCA010000011">
    <property type="protein sequence ID" value="MBD1599108.1"/>
    <property type="molecule type" value="Genomic_DNA"/>
</dbReference>
<sequence>MGRFTKIYWLDRSAPVIPREDYPVLLFSYGTLQDPAVQWANFGRALTGQADEMPGYAQSWVEITDPQVLATSGNARHPIVAPSTDPDARVAGTVFQITEQELAAADAYEVSDYRRVSVNLASGVAAWVYVKA</sequence>
<dbReference type="Gene3D" id="3.10.490.10">
    <property type="entry name" value="Gamma-glutamyl cyclotransferase-like"/>
    <property type="match status" value="1"/>
</dbReference>
<accession>A0ABR7Z162</accession>
<dbReference type="Proteomes" id="UP000805841">
    <property type="component" value="Unassembled WGS sequence"/>
</dbReference>
<evidence type="ECO:0000259" key="1">
    <source>
        <dbReference type="Pfam" id="PF06094"/>
    </source>
</evidence>
<dbReference type="InterPro" id="IPR009288">
    <property type="entry name" value="AIG2-like_dom"/>
</dbReference>
<dbReference type="InterPro" id="IPR013024">
    <property type="entry name" value="GGCT-like"/>
</dbReference>
<evidence type="ECO:0000313" key="3">
    <source>
        <dbReference type="Proteomes" id="UP000805841"/>
    </source>
</evidence>
<dbReference type="CDD" id="cd06661">
    <property type="entry name" value="GGCT_like"/>
    <property type="match status" value="1"/>
</dbReference>
<dbReference type="Pfam" id="PF06094">
    <property type="entry name" value="GGACT"/>
    <property type="match status" value="1"/>
</dbReference>
<comment type="caution">
    <text evidence="2">The sequence shown here is derived from an EMBL/GenBank/DDBJ whole genome shotgun (WGS) entry which is preliminary data.</text>
</comment>
<proteinExistence type="predicted"/>
<keyword evidence="3" id="KW-1185">Reference proteome</keyword>
<gene>
    <name evidence="2" type="ORF">HAQ05_10375</name>
</gene>
<evidence type="ECO:0000313" key="2">
    <source>
        <dbReference type="EMBL" id="MBD1599108.1"/>
    </source>
</evidence>
<dbReference type="InterPro" id="IPR036568">
    <property type="entry name" value="GGCT-like_sf"/>
</dbReference>
<organism evidence="2 3">
    <name type="scientific">Pseudomonas typographi</name>
    <dbReference type="NCBI Taxonomy" id="2715964"/>
    <lineage>
        <taxon>Bacteria</taxon>
        <taxon>Pseudomonadati</taxon>
        <taxon>Pseudomonadota</taxon>
        <taxon>Gammaproteobacteria</taxon>
        <taxon>Pseudomonadales</taxon>
        <taxon>Pseudomonadaceae</taxon>
        <taxon>Pseudomonas</taxon>
    </lineage>
</organism>